<reference evidence="2" key="1">
    <citation type="journal article" date="2019" name="Int. J. Syst. Evol. Microbiol.">
        <title>The Global Catalogue of Microorganisms (GCM) 10K type strain sequencing project: providing services to taxonomists for standard genome sequencing and annotation.</title>
        <authorList>
            <consortium name="The Broad Institute Genomics Platform"/>
            <consortium name="The Broad Institute Genome Sequencing Center for Infectious Disease"/>
            <person name="Wu L."/>
            <person name="Ma J."/>
        </authorList>
    </citation>
    <scope>NUCLEOTIDE SEQUENCE [LARGE SCALE GENOMIC DNA]</scope>
    <source>
        <strain evidence="2">YIM 94188</strain>
    </source>
</reference>
<protein>
    <recommendedName>
        <fullName evidence="3">Pentapeptide repeat-containing protein</fullName>
    </recommendedName>
</protein>
<evidence type="ECO:0000313" key="1">
    <source>
        <dbReference type="EMBL" id="MFC5729480.1"/>
    </source>
</evidence>
<dbReference type="EMBL" id="JBHSNS010000004">
    <property type="protein sequence ID" value="MFC5729480.1"/>
    <property type="molecule type" value="Genomic_DNA"/>
</dbReference>
<dbReference type="Proteomes" id="UP001596072">
    <property type="component" value="Unassembled WGS sequence"/>
</dbReference>
<evidence type="ECO:0008006" key="3">
    <source>
        <dbReference type="Google" id="ProtNLM"/>
    </source>
</evidence>
<keyword evidence="2" id="KW-1185">Reference proteome</keyword>
<comment type="caution">
    <text evidence="1">The sequence shown here is derived from an EMBL/GenBank/DDBJ whole genome shotgun (WGS) entry which is preliminary data.</text>
</comment>
<dbReference type="RefSeq" id="WP_136433115.1">
    <property type="nucleotide sequence ID" value="NZ_JBHSNS010000004.1"/>
</dbReference>
<evidence type="ECO:0000313" key="2">
    <source>
        <dbReference type="Proteomes" id="UP001596072"/>
    </source>
</evidence>
<organism evidence="1 2">
    <name type="scientific">Nocardioides vastitatis</name>
    <dbReference type="NCBI Taxonomy" id="2568655"/>
    <lineage>
        <taxon>Bacteria</taxon>
        <taxon>Bacillati</taxon>
        <taxon>Actinomycetota</taxon>
        <taxon>Actinomycetes</taxon>
        <taxon>Propionibacteriales</taxon>
        <taxon>Nocardioidaceae</taxon>
        <taxon>Nocardioides</taxon>
    </lineage>
</organism>
<gene>
    <name evidence="1" type="ORF">ACFPQB_11175</name>
</gene>
<dbReference type="SUPFAM" id="SSF141571">
    <property type="entry name" value="Pentapeptide repeat-like"/>
    <property type="match status" value="1"/>
</dbReference>
<name>A0ABW0ZM09_9ACTN</name>
<sequence>MSSTPRRRFAGSISPLALALLALAIIFGTTGGAVAGAMITGAQVKNGSLTGRDIATGSLKGVDIGNSSVSGADVANGSISGADVKDGSITGTDIADETRMWGVVESAARKIAAQGVYSVAEKSFATPKGYLQITASIDANDDNGVAGTGALIFAPAIDGNLIDAPHYLEFYGEGRGATGSVTVVVPVAAGSHKVELVVFEDGTGSVAYSRELSIVYASAGTSNAGIVTGRRLPARIANR</sequence>
<accession>A0ABW0ZM09</accession>
<proteinExistence type="predicted"/>